<proteinExistence type="predicted"/>
<dbReference type="EMBL" id="VDDA01000008">
    <property type="protein sequence ID" value="TNC11729.1"/>
    <property type="molecule type" value="Genomic_DNA"/>
</dbReference>
<feature type="transmembrane region" description="Helical" evidence="1">
    <location>
        <begin position="223"/>
        <end position="250"/>
    </location>
</feature>
<reference evidence="2 3" key="1">
    <citation type="submission" date="2019-06" db="EMBL/GenBank/DDBJ databases">
        <title>Genome of Methylobacterium sp. 17Sr1-39.</title>
        <authorList>
            <person name="Seo T."/>
        </authorList>
    </citation>
    <scope>NUCLEOTIDE SEQUENCE [LARGE SCALE GENOMIC DNA]</scope>
    <source>
        <strain evidence="2 3">17Sr1-39</strain>
    </source>
</reference>
<evidence type="ECO:0000256" key="1">
    <source>
        <dbReference type="SAM" id="Phobius"/>
    </source>
</evidence>
<feature type="transmembrane region" description="Helical" evidence="1">
    <location>
        <begin position="50"/>
        <end position="70"/>
    </location>
</feature>
<dbReference type="Proteomes" id="UP000305267">
    <property type="component" value="Unassembled WGS sequence"/>
</dbReference>
<feature type="transmembrane region" description="Helical" evidence="1">
    <location>
        <begin position="356"/>
        <end position="379"/>
    </location>
</feature>
<dbReference type="OrthoDB" id="7402611at2"/>
<protein>
    <submittedName>
        <fullName evidence="2">DUF4153 domain-containing protein</fullName>
    </submittedName>
</protein>
<feature type="transmembrane region" description="Helical" evidence="1">
    <location>
        <begin position="262"/>
        <end position="281"/>
    </location>
</feature>
<feature type="transmembrane region" description="Helical" evidence="1">
    <location>
        <begin position="112"/>
        <end position="131"/>
    </location>
</feature>
<sequence>MSIESAEARQPTGRWVGAVRLALGAAQGLGLWFFFTKSEAIWGVGPHRTVMAYALPLLLIAPTIPLFGIGRLRPGTLLAWLGAACTLLVLLVAYDLWRAGPPTGAARSDGELGPFLILAALAVVYILHHLIEPADAARRWRPPYAAYVGGSWRHGLQIGLGLGFAAAVWGVLRLSGALFGALGLAGMDTLLTAPAVMLPGLGLAFAGAVHATDTRLGSLAGRFPAATVLVTALAVLATGLLSAFLGALLVTGLGPLWATGHATALLLTGTALLIVIVNAAYGDGTAPEARSPLLRAAVRLAGLLLAPLLALALTALCLRIAQHGLTPIRVWGVAACAVGAIYAAGYGWAALRARPWMGALGTTNVIGAVAIVLALLLLLSPVADPARLSTADQIARLESGRTGPESLDVTALRFRFARYGREALAQLAASKDPVVADLAREARNRDTLRGNDIAPRGPAFAGATIAPPGASLPEGFREQAWPRGRTNWDPSACLSSARPCILLVVDLDGDGTPEVVAFPDPAFSDRVRVALAEGIVFRRSEDGDWRRIGTLSWPFDWEQGKAALASLRAGRAAPVKPVLPDLSVDGRRLQFRPSDLGTGARP</sequence>
<gene>
    <name evidence="2" type="ORF">FF100_19020</name>
</gene>
<dbReference type="RefSeq" id="WP_139037247.1">
    <property type="nucleotide sequence ID" value="NZ_VDDA01000008.1"/>
</dbReference>
<dbReference type="AlphaFoldDB" id="A0A5C4LH43"/>
<evidence type="ECO:0000313" key="3">
    <source>
        <dbReference type="Proteomes" id="UP000305267"/>
    </source>
</evidence>
<comment type="caution">
    <text evidence="2">The sequence shown here is derived from an EMBL/GenBank/DDBJ whole genome shotgun (WGS) entry which is preliminary data.</text>
</comment>
<feature type="transmembrane region" description="Helical" evidence="1">
    <location>
        <begin position="191"/>
        <end position="211"/>
    </location>
</feature>
<evidence type="ECO:0000313" key="2">
    <source>
        <dbReference type="EMBL" id="TNC11729.1"/>
    </source>
</evidence>
<organism evidence="2 3">
    <name type="scientific">Methylobacterium terricola</name>
    <dbReference type="NCBI Taxonomy" id="2583531"/>
    <lineage>
        <taxon>Bacteria</taxon>
        <taxon>Pseudomonadati</taxon>
        <taxon>Pseudomonadota</taxon>
        <taxon>Alphaproteobacteria</taxon>
        <taxon>Hyphomicrobiales</taxon>
        <taxon>Methylobacteriaceae</taxon>
        <taxon>Methylobacterium</taxon>
    </lineage>
</organism>
<keyword evidence="1" id="KW-0812">Transmembrane</keyword>
<feature type="transmembrane region" description="Helical" evidence="1">
    <location>
        <begin position="77"/>
        <end position="97"/>
    </location>
</feature>
<name>A0A5C4LH43_9HYPH</name>
<feature type="transmembrane region" description="Helical" evidence="1">
    <location>
        <begin position="302"/>
        <end position="322"/>
    </location>
</feature>
<keyword evidence="1" id="KW-1133">Transmembrane helix</keyword>
<feature type="transmembrane region" description="Helical" evidence="1">
    <location>
        <begin position="12"/>
        <end position="35"/>
    </location>
</feature>
<feature type="transmembrane region" description="Helical" evidence="1">
    <location>
        <begin position="160"/>
        <end position="185"/>
    </location>
</feature>
<feature type="transmembrane region" description="Helical" evidence="1">
    <location>
        <begin position="328"/>
        <end position="349"/>
    </location>
</feature>
<keyword evidence="3" id="KW-1185">Reference proteome</keyword>
<keyword evidence="1" id="KW-0472">Membrane</keyword>
<accession>A0A5C4LH43</accession>